<keyword evidence="8" id="KW-1185">Reference proteome</keyword>
<keyword evidence="2 4" id="KW-0863">Zinc-finger</keyword>
<dbReference type="InterPro" id="IPR001841">
    <property type="entry name" value="Znf_RING"/>
</dbReference>
<dbReference type="EMBL" id="CCKQ01015976">
    <property type="protein sequence ID" value="CDW87831.1"/>
    <property type="molecule type" value="Genomic_DNA"/>
</dbReference>
<dbReference type="PANTHER" id="PTHR45798:SF97">
    <property type="entry name" value="ALCOHOL-SENSITIVE RING FINGER PROTEIN 1"/>
    <property type="match status" value="1"/>
</dbReference>
<dbReference type="Proteomes" id="UP000039865">
    <property type="component" value="Unassembled WGS sequence"/>
</dbReference>
<feature type="transmembrane region" description="Helical" evidence="5">
    <location>
        <begin position="22"/>
        <end position="45"/>
    </location>
</feature>
<accession>A0A078B0J5</accession>
<evidence type="ECO:0000259" key="6">
    <source>
        <dbReference type="PROSITE" id="PS50089"/>
    </source>
</evidence>
<keyword evidence="1" id="KW-0479">Metal-binding</keyword>
<proteinExistence type="predicted"/>
<evidence type="ECO:0000256" key="2">
    <source>
        <dbReference type="ARBA" id="ARBA00022771"/>
    </source>
</evidence>
<dbReference type="Gene3D" id="3.30.40.10">
    <property type="entry name" value="Zinc/RING finger domain, C3HC4 (zinc finger)"/>
    <property type="match status" value="1"/>
</dbReference>
<dbReference type="SMART" id="SM00184">
    <property type="entry name" value="RING"/>
    <property type="match status" value="1"/>
</dbReference>
<evidence type="ECO:0000256" key="3">
    <source>
        <dbReference type="ARBA" id="ARBA00022833"/>
    </source>
</evidence>
<dbReference type="GO" id="GO:0008270">
    <property type="term" value="F:zinc ion binding"/>
    <property type="evidence" value="ECO:0007669"/>
    <property type="project" value="UniProtKB-KW"/>
</dbReference>
<gene>
    <name evidence="7" type="primary">Contig19144.g20303</name>
    <name evidence="7" type="ORF">STYLEM_16944</name>
</gene>
<sequence length="183" mass="21889">MISYLDILLIRSFFFFFELNARFMKCSAIAILFIILPFHTLWTFLGTGWYSDMMKNESTCLKNTRFKVVFQSFNDEQNNDQLINNFLNENLLNNLDQDRMDPSMRPLNDRDLKKIKLHRASITEQKENEICSICCDEIQNKQKIRKMPECKHGFHQNCIDNWLKMKPTCPNCNRKTRDILQFN</sequence>
<keyword evidence="5" id="KW-0472">Membrane</keyword>
<keyword evidence="5" id="KW-0812">Transmembrane</keyword>
<reference evidence="7 8" key="1">
    <citation type="submission" date="2014-06" db="EMBL/GenBank/DDBJ databases">
        <authorList>
            <person name="Swart Estienne"/>
        </authorList>
    </citation>
    <scope>NUCLEOTIDE SEQUENCE [LARGE SCALE GENOMIC DNA]</scope>
    <source>
        <strain evidence="7 8">130c</strain>
    </source>
</reference>
<protein>
    <submittedName>
        <fullName evidence="7">E3 ubiquitin-protein ligase atl23-like</fullName>
    </submittedName>
</protein>
<feature type="domain" description="RING-type" evidence="6">
    <location>
        <begin position="131"/>
        <end position="173"/>
    </location>
</feature>
<evidence type="ECO:0000256" key="5">
    <source>
        <dbReference type="SAM" id="Phobius"/>
    </source>
</evidence>
<evidence type="ECO:0000313" key="7">
    <source>
        <dbReference type="EMBL" id="CDW87831.1"/>
    </source>
</evidence>
<evidence type="ECO:0000313" key="8">
    <source>
        <dbReference type="Proteomes" id="UP000039865"/>
    </source>
</evidence>
<dbReference type="PANTHER" id="PTHR45798">
    <property type="entry name" value="RING-H2 FINGER PROTEIN ATL61-RELATED-RELATED"/>
    <property type="match status" value="1"/>
</dbReference>
<keyword evidence="5" id="KW-1133">Transmembrane helix</keyword>
<evidence type="ECO:0000256" key="1">
    <source>
        <dbReference type="ARBA" id="ARBA00022723"/>
    </source>
</evidence>
<dbReference type="Pfam" id="PF13639">
    <property type="entry name" value="zf-RING_2"/>
    <property type="match status" value="1"/>
</dbReference>
<evidence type="ECO:0000256" key="4">
    <source>
        <dbReference type="PROSITE-ProRule" id="PRU00175"/>
    </source>
</evidence>
<dbReference type="InterPro" id="IPR052788">
    <property type="entry name" value="RING-type_E3_ligase_ATL"/>
</dbReference>
<dbReference type="AlphaFoldDB" id="A0A078B0J5"/>
<dbReference type="PROSITE" id="PS50089">
    <property type="entry name" value="ZF_RING_2"/>
    <property type="match status" value="1"/>
</dbReference>
<keyword evidence="3" id="KW-0862">Zinc</keyword>
<organism evidence="7 8">
    <name type="scientific">Stylonychia lemnae</name>
    <name type="common">Ciliate</name>
    <dbReference type="NCBI Taxonomy" id="5949"/>
    <lineage>
        <taxon>Eukaryota</taxon>
        <taxon>Sar</taxon>
        <taxon>Alveolata</taxon>
        <taxon>Ciliophora</taxon>
        <taxon>Intramacronucleata</taxon>
        <taxon>Spirotrichea</taxon>
        <taxon>Stichotrichia</taxon>
        <taxon>Sporadotrichida</taxon>
        <taxon>Oxytrichidae</taxon>
        <taxon>Stylonychinae</taxon>
        <taxon>Stylonychia</taxon>
    </lineage>
</organism>
<name>A0A078B0J5_STYLE</name>
<dbReference type="OrthoDB" id="287874at2759"/>
<dbReference type="InParanoid" id="A0A078B0J5"/>
<dbReference type="InterPro" id="IPR013083">
    <property type="entry name" value="Znf_RING/FYVE/PHD"/>
</dbReference>
<dbReference type="SUPFAM" id="SSF57850">
    <property type="entry name" value="RING/U-box"/>
    <property type="match status" value="1"/>
</dbReference>